<dbReference type="GO" id="GO:0005739">
    <property type="term" value="C:mitochondrion"/>
    <property type="evidence" value="ECO:0007669"/>
    <property type="project" value="UniProtKB-SubCell"/>
</dbReference>
<dbReference type="Proteomes" id="UP000298138">
    <property type="component" value="Unassembled WGS sequence"/>
</dbReference>
<dbReference type="PANTHER" id="PTHR48182">
    <property type="entry name" value="PROTEIN SERAC1"/>
    <property type="match status" value="1"/>
</dbReference>
<sequence length="436" mass="49183">MSKRPLIPDASSSTTCASRPTHILKASHEQPFVERSTSLQRAAYSSACPHSGTTTLPASTERSVPVCFRISDIPLEWDCQRTLNFLAENCSTEHATTCQLSLYPSTTGRSQVGILELTGPRDYINAFAPLSHDNPKRLVTSRDHQVTIDRHFYGLTPLNTISSEVIADVVAITGLSGHAYESWRHRESSKMWLKDFLPDDLKRRARIMTFGYNTSLTTPSMTTAGMVDFVLDLIQQLKAARQSAINRSLILVGHNLGCIIITKALLICKLLKQYKHLLKATRLLVFFGAPHHGLRTKELEEMVDDLQLPGSDRFRELLMQIRENSKYLEEHAHVLGDIWRDRKIISLHELHPSPTVKKDLETGRWGRDGESLLMVQNVSSLLFLPNEERISVASNHSEMTKFLTRSDTTYGKLVGYMEEALDLCSIELKDRKNVCI</sequence>
<evidence type="ECO:0000256" key="5">
    <source>
        <dbReference type="ARBA" id="ARBA00023128"/>
    </source>
</evidence>
<evidence type="ECO:0000313" key="7">
    <source>
        <dbReference type="EMBL" id="TGZ80708.1"/>
    </source>
</evidence>
<dbReference type="EMBL" id="ML220123">
    <property type="protein sequence ID" value="TGZ80708.1"/>
    <property type="molecule type" value="Genomic_DNA"/>
</dbReference>
<dbReference type="OrthoDB" id="1658288at2759"/>
<dbReference type="InterPro" id="IPR052374">
    <property type="entry name" value="SERAC1"/>
</dbReference>
<evidence type="ECO:0000256" key="6">
    <source>
        <dbReference type="ARBA" id="ARBA00023136"/>
    </source>
</evidence>
<evidence type="ECO:0000313" key="8">
    <source>
        <dbReference type="Proteomes" id="UP000298138"/>
    </source>
</evidence>
<dbReference type="InParanoid" id="A0A4S2MVR3"/>
<dbReference type="Gene3D" id="3.40.50.1820">
    <property type="entry name" value="alpha/beta hydrolase"/>
    <property type="match status" value="1"/>
</dbReference>
<dbReference type="AlphaFoldDB" id="A0A4S2MVR3"/>
<protein>
    <recommendedName>
        <fullName evidence="9">DUF676 domain-containing protein</fullName>
    </recommendedName>
</protein>
<keyword evidence="4" id="KW-0256">Endoplasmic reticulum</keyword>
<keyword evidence="8" id="KW-1185">Reference proteome</keyword>
<evidence type="ECO:0000256" key="4">
    <source>
        <dbReference type="ARBA" id="ARBA00022824"/>
    </source>
</evidence>
<name>A0A4S2MVR3_9PEZI</name>
<evidence type="ECO:0008006" key="9">
    <source>
        <dbReference type="Google" id="ProtNLM"/>
    </source>
</evidence>
<keyword evidence="5" id="KW-0496">Mitochondrion</keyword>
<proteinExistence type="predicted"/>
<gene>
    <name evidence="7" type="ORF">EX30DRAFT_49466</name>
</gene>
<comment type="subcellular location">
    <subcellularLocation>
        <location evidence="2">Endoplasmic reticulum</location>
    </subcellularLocation>
    <subcellularLocation>
        <location evidence="3">Membrane</location>
    </subcellularLocation>
    <subcellularLocation>
        <location evidence="1">Mitochondrion</location>
    </subcellularLocation>
</comment>
<dbReference type="PANTHER" id="PTHR48182:SF2">
    <property type="entry name" value="PROTEIN SERAC1"/>
    <property type="match status" value="1"/>
</dbReference>
<dbReference type="SUPFAM" id="SSF53474">
    <property type="entry name" value="alpha/beta-Hydrolases"/>
    <property type="match status" value="1"/>
</dbReference>
<reference evidence="7 8" key="1">
    <citation type="submission" date="2019-04" db="EMBL/GenBank/DDBJ databases">
        <title>Comparative genomics and transcriptomics to analyze fruiting body development in filamentous ascomycetes.</title>
        <authorList>
            <consortium name="DOE Joint Genome Institute"/>
            <person name="Lutkenhaus R."/>
            <person name="Traeger S."/>
            <person name="Breuer J."/>
            <person name="Kuo A."/>
            <person name="Lipzen A."/>
            <person name="Pangilinan J."/>
            <person name="Dilworth D."/>
            <person name="Sandor L."/>
            <person name="Poggeler S."/>
            <person name="Barry K."/>
            <person name="Grigoriev I.V."/>
            <person name="Nowrousian M."/>
        </authorList>
    </citation>
    <scope>NUCLEOTIDE SEQUENCE [LARGE SCALE GENOMIC DNA]</scope>
    <source>
        <strain evidence="7 8">CBS 389.68</strain>
    </source>
</reference>
<keyword evidence="6" id="KW-0472">Membrane</keyword>
<evidence type="ECO:0000256" key="2">
    <source>
        <dbReference type="ARBA" id="ARBA00004240"/>
    </source>
</evidence>
<dbReference type="GO" id="GO:0016020">
    <property type="term" value="C:membrane"/>
    <property type="evidence" value="ECO:0007669"/>
    <property type="project" value="UniProtKB-SubCell"/>
</dbReference>
<organism evidence="7 8">
    <name type="scientific">Ascodesmis nigricans</name>
    <dbReference type="NCBI Taxonomy" id="341454"/>
    <lineage>
        <taxon>Eukaryota</taxon>
        <taxon>Fungi</taxon>
        <taxon>Dikarya</taxon>
        <taxon>Ascomycota</taxon>
        <taxon>Pezizomycotina</taxon>
        <taxon>Pezizomycetes</taxon>
        <taxon>Pezizales</taxon>
        <taxon>Ascodesmidaceae</taxon>
        <taxon>Ascodesmis</taxon>
    </lineage>
</organism>
<dbReference type="InterPro" id="IPR029058">
    <property type="entry name" value="AB_hydrolase_fold"/>
</dbReference>
<evidence type="ECO:0000256" key="3">
    <source>
        <dbReference type="ARBA" id="ARBA00004370"/>
    </source>
</evidence>
<accession>A0A4S2MVR3</accession>
<dbReference type="GO" id="GO:0005783">
    <property type="term" value="C:endoplasmic reticulum"/>
    <property type="evidence" value="ECO:0007669"/>
    <property type="project" value="UniProtKB-SubCell"/>
</dbReference>
<evidence type="ECO:0000256" key="1">
    <source>
        <dbReference type="ARBA" id="ARBA00004173"/>
    </source>
</evidence>